<accession>A0ABW3WTH3</accession>
<name>A0ABW3WTH3_9FLAO</name>
<dbReference type="Proteomes" id="UP001597241">
    <property type="component" value="Unassembled WGS sequence"/>
</dbReference>
<proteinExistence type="predicted"/>
<dbReference type="RefSeq" id="WP_386809863.1">
    <property type="nucleotide sequence ID" value="NZ_JBHTMV010000006.1"/>
</dbReference>
<dbReference type="EMBL" id="JBHTMV010000006">
    <property type="protein sequence ID" value="MFD1294595.1"/>
    <property type="molecule type" value="Genomic_DNA"/>
</dbReference>
<comment type="caution">
    <text evidence="1">The sequence shown here is derived from an EMBL/GenBank/DDBJ whole genome shotgun (WGS) entry which is preliminary data.</text>
</comment>
<keyword evidence="2" id="KW-1185">Reference proteome</keyword>
<sequence>MKNQFFGILFYLLYLLAMIRPIIPIIEYHANYDYIATVLCENRDKPFLACNGKCYLEKQLKKVTHDSHDHNSTIPQINFDDYPVSPLGQFTYNVKDFDVIGYKNIMLPLNQNSQEYLNSLFKPPRLLS</sequence>
<organism evidence="1 2">
    <name type="scientific">Lutibacter holmesii</name>
    <dbReference type="NCBI Taxonomy" id="1137985"/>
    <lineage>
        <taxon>Bacteria</taxon>
        <taxon>Pseudomonadati</taxon>
        <taxon>Bacteroidota</taxon>
        <taxon>Flavobacteriia</taxon>
        <taxon>Flavobacteriales</taxon>
        <taxon>Flavobacteriaceae</taxon>
        <taxon>Lutibacter</taxon>
    </lineage>
</organism>
<evidence type="ECO:0000313" key="1">
    <source>
        <dbReference type="EMBL" id="MFD1294595.1"/>
    </source>
</evidence>
<protein>
    <submittedName>
        <fullName evidence="1">Uncharacterized protein</fullName>
    </submittedName>
</protein>
<evidence type="ECO:0000313" key="2">
    <source>
        <dbReference type="Proteomes" id="UP001597241"/>
    </source>
</evidence>
<reference evidence="2" key="1">
    <citation type="journal article" date="2019" name="Int. J. Syst. Evol. Microbiol.">
        <title>The Global Catalogue of Microorganisms (GCM) 10K type strain sequencing project: providing services to taxonomists for standard genome sequencing and annotation.</title>
        <authorList>
            <consortium name="The Broad Institute Genomics Platform"/>
            <consortium name="The Broad Institute Genome Sequencing Center for Infectious Disease"/>
            <person name="Wu L."/>
            <person name="Ma J."/>
        </authorList>
    </citation>
    <scope>NUCLEOTIDE SEQUENCE [LARGE SCALE GENOMIC DNA]</scope>
    <source>
        <strain evidence="2">CCUG 62221</strain>
    </source>
</reference>
<gene>
    <name evidence="1" type="ORF">ACFQ5N_12190</name>
</gene>